<evidence type="ECO:0000313" key="3">
    <source>
        <dbReference type="Proteomes" id="UP001175271"/>
    </source>
</evidence>
<accession>A0AA39HNE2</accession>
<organism evidence="2 3">
    <name type="scientific">Steinernema hermaphroditum</name>
    <dbReference type="NCBI Taxonomy" id="289476"/>
    <lineage>
        <taxon>Eukaryota</taxon>
        <taxon>Metazoa</taxon>
        <taxon>Ecdysozoa</taxon>
        <taxon>Nematoda</taxon>
        <taxon>Chromadorea</taxon>
        <taxon>Rhabditida</taxon>
        <taxon>Tylenchina</taxon>
        <taxon>Panagrolaimomorpha</taxon>
        <taxon>Strongyloidoidea</taxon>
        <taxon>Steinernematidae</taxon>
        <taxon>Steinernema</taxon>
    </lineage>
</organism>
<feature type="transmembrane region" description="Helical" evidence="1">
    <location>
        <begin position="50"/>
        <end position="74"/>
    </location>
</feature>
<keyword evidence="1" id="KW-0472">Membrane</keyword>
<dbReference type="Proteomes" id="UP001175271">
    <property type="component" value="Unassembled WGS sequence"/>
</dbReference>
<name>A0AA39HNE2_9BILA</name>
<dbReference type="EMBL" id="JAUCMV010000003">
    <property type="protein sequence ID" value="KAK0407919.1"/>
    <property type="molecule type" value="Genomic_DNA"/>
</dbReference>
<sequence length="219" mass="24966">MDTLSSLSEADLLLQPKLPSSTIGTLFALARIHKSERRFHEKRPLKLKPLFAFCMTLLIASALATFCAVVTVSYQCQMEQNAYYSTIGSNDTLLLEFEETLQKITKGNSVGMKAACVELRGLVKDDVMNEARQVVPDYLDVDFCKQPITKASAYYLVFKNKNQLPDDIFMCFCPGLRVLLWILLALLFVAFIYSYFQFRPRNQQSKRPLDQEKAVRPDV</sequence>
<gene>
    <name evidence="2" type="ORF">QR680_003672</name>
</gene>
<reference evidence="2" key="1">
    <citation type="submission" date="2023-06" db="EMBL/GenBank/DDBJ databases">
        <title>Genomic analysis of the entomopathogenic nematode Steinernema hermaphroditum.</title>
        <authorList>
            <person name="Schwarz E.M."/>
            <person name="Heppert J.K."/>
            <person name="Baniya A."/>
            <person name="Schwartz H.T."/>
            <person name="Tan C.-H."/>
            <person name="Antoshechkin I."/>
            <person name="Sternberg P.W."/>
            <person name="Goodrich-Blair H."/>
            <person name="Dillman A.R."/>
        </authorList>
    </citation>
    <scope>NUCLEOTIDE SEQUENCE</scope>
    <source>
        <strain evidence="2">PS9179</strain>
        <tissue evidence="2">Whole animal</tissue>
    </source>
</reference>
<protein>
    <submittedName>
        <fullName evidence="2">Uncharacterized protein</fullName>
    </submittedName>
</protein>
<evidence type="ECO:0000256" key="1">
    <source>
        <dbReference type="SAM" id="Phobius"/>
    </source>
</evidence>
<keyword evidence="3" id="KW-1185">Reference proteome</keyword>
<dbReference type="AlphaFoldDB" id="A0AA39HNE2"/>
<proteinExistence type="predicted"/>
<keyword evidence="1" id="KW-1133">Transmembrane helix</keyword>
<evidence type="ECO:0000313" key="2">
    <source>
        <dbReference type="EMBL" id="KAK0407919.1"/>
    </source>
</evidence>
<keyword evidence="1" id="KW-0812">Transmembrane</keyword>
<comment type="caution">
    <text evidence="2">The sequence shown here is derived from an EMBL/GenBank/DDBJ whole genome shotgun (WGS) entry which is preliminary data.</text>
</comment>
<feature type="transmembrane region" description="Helical" evidence="1">
    <location>
        <begin position="178"/>
        <end position="196"/>
    </location>
</feature>